<dbReference type="RefSeq" id="WP_197171941.1">
    <property type="nucleotide sequence ID" value="NZ_SJPY01000007.1"/>
</dbReference>
<organism evidence="2 3">
    <name type="scientific">Novipirellula aureliae</name>
    <dbReference type="NCBI Taxonomy" id="2527966"/>
    <lineage>
        <taxon>Bacteria</taxon>
        <taxon>Pseudomonadati</taxon>
        <taxon>Planctomycetota</taxon>
        <taxon>Planctomycetia</taxon>
        <taxon>Pirellulales</taxon>
        <taxon>Pirellulaceae</taxon>
        <taxon>Novipirellula</taxon>
    </lineage>
</organism>
<comment type="caution">
    <text evidence="2">The sequence shown here is derived from an EMBL/GenBank/DDBJ whole genome shotgun (WGS) entry which is preliminary data.</text>
</comment>
<name>A0A5C6DRZ7_9BACT</name>
<proteinExistence type="predicted"/>
<reference evidence="2 3" key="1">
    <citation type="submission" date="2019-02" db="EMBL/GenBank/DDBJ databases">
        <title>Deep-cultivation of Planctomycetes and their phenomic and genomic characterization uncovers novel biology.</title>
        <authorList>
            <person name="Wiegand S."/>
            <person name="Jogler M."/>
            <person name="Boedeker C."/>
            <person name="Pinto D."/>
            <person name="Vollmers J."/>
            <person name="Rivas-Marin E."/>
            <person name="Kohn T."/>
            <person name="Peeters S.H."/>
            <person name="Heuer A."/>
            <person name="Rast P."/>
            <person name="Oberbeckmann S."/>
            <person name="Bunk B."/>
            <person name="Jeske O."/>
            <person name="Meyerdierks A."/>
            <person name="Storesund J.E."/>
            <person name="Kallscheuer N."/>
            <person name="Luecker S."/>
            <person name="Lage O.M."/>
            <person name="Pohl T."/>
            <person name="Merkel B.J."/>
            <person name="Hornburger P."/>
            <person name="Mueller R.-W."/>
            <person name="Bruemmer F."/>
            <person name="Labrenz M."/>
            <person name="Spormann A.M."/>
            <person name="Op Den Camp H."/>
            <person name="Overmann J."/>
            <person name="Amann R."/>
            <person name="Jetten M.S.M."/>
            <person name="Mascher T."/>
            <person name="Medema M.H."/>
            <person name="Devos D.P."/>
            <person name="Kaster A.-K."/>
            <person name="Ovreas L."/>
            <person name="Rohde M."/>
            <person name="Galperin M.Y."/>
            <person name="Jogler C."/>
        </authorList>
    </citation>
    <scope>NUCLEOTIDE SEQUENCE [LARGE SCALE GENOMIC DNA]</scope>
    <source>
        <strain evidence="2 3">Q31b</strain>
    </source>
</reference>
<keyword evidence="3" id="KW-1185">Reference proteome</keyword>
<feature type="region of interest" description="Disordered" evidence="1">
    <location>
        <begin position="1"/>
        <end position="45"/>
    </location>
</feature>
<protein>
    <submittedName>
        <fullName evidence="2">Uncharacterized protein</fullName>
    </submittedName>
</protein>
<evidence type="ECO:0000313" key="3">
    <source>
        <dbReference type="Proteomes" id="UP000315471"/>
    </source>
</evidence>
<feature type="compositionally biased region" description="Basic and acidic residues" evidence="1">
    <location>
        <begin position="8"/>
        <end position="21"/>
    </location>
</feature>
<dbReference type="AlphaFoldDB" id="A0A5C6DRZ7"/>
<sequence length="45" mass="5064">MMTNGMSHTKDKDKDKDKDKPSSPQEAGKHQQVVCSESDKKSEKN</sequence>
<accession>A0A5C6DRZ7</accession>
<gene>
    <name evidence="2" type="ORF">Q31b_43270</name>
</gene>
<dbReference type="Proteomes" id="UP000315471">
    <property type="component" value="Unassembled WGS sequence"/>
</dbReference>
<evidence type="ECO:0000313" key="2">
    <source>
        <dbReference type="EMBL" id="TWU37539.1"/>
    </source>
</evidence>
<dbReference type="EMBL" id="SJPY01000007">
    <property type="protein sequence ID" value="TWU37539.1"/>
    <property type="molecule type" value="Genomic_DNA"/>
</dbReference>
<evidence type="ECO:0000256" key="1">
    <source>
        <dbReference type="SAM" id="MobiDB-lite"/>
    </source>
</evidence>